<feature type="binding site" evidence="4">
    <location>
        <position position="200"/>
    </location>
    <ligand>
        <name>a divalent metal cation</name>
        <dbReference type="ChEBI" id="CHEBI:60240"/>
    </ligand>
</feature>
<dbReference type="Pfam" id="PF08450">
    <property type="entry name" value="SGL"/>
    <property type="match status" value="1"/>
</dbReference>
<feature type="binding site" evidence="4">
    <location>
        <position position="100"/>
    </location>
    <ligand>
        <name>substrate</name>
    </ligand>
</feature>
<dbReference type="GO" id="GO:0046872">
    <property type="term" value="F:metal ion binding"/>
    <property type="evidence" value="ECO:0007669"/>
    <property type="project" value="UniProtKB-KW"/>
</dbReference>
<evidence type="ECO:0000256" key="2">
    <source>
        <dbReference type="ARBA" id="ARBA00022801"/>
    </source>
</evidence>
<dbReference type="SUPFAM" id="SSF63829">
    <property type="entry name" value="Calcium-dependent phosphotriesterase"/>
    <property type="match status" value="1"/>
</dbReference>
<evidence type="ECO:0000313" key="6">
    <source>
        <dbReference type="EMBL" id="MBB4931483.1"/>
    </source>
</evidence>
<comment type="cofactor">
    <cofactor evidence="4">
        <name>Zn(2+)</name>
        <dbReference type="ChEBI" id="CHEBI:29105"/>
    </cofactor>
    <text evidence="4">Binds 1 divalent metal cation per subunit.</text>
</comment>
<keyword evidence="2" id="KW-0378">Hydrolase</keyword>
<evidence type="ECO:0000313" key="7">
    <source>
        <dbReference type="Proteomes" id="UP000523007"/>
    </source>
</evidence>
<evidence type="ECO:0000259" key="5">
    <source>
        <dbReference type="Pfam" id="PF08450"/>
    </source>
</evidence>
<protein>
    <submittedName>
        <fullName evidence="6">Sugar lactone lactonase YvrE</fullName>
    </submittedName>
</protein>
<dbReference type="InterPro" id="IPR011042">
    <property type="entry name" value="6-blade_b-propeller_TolB-like"/>
</dbReference>
<keyword evidence="7" id="KW-1185">Reference proteome</keyword>
<evidence type="ECO:0000256" key="1">
    <source>
        <dbReference type="ARBA" id="ARBA00008853"/>
    </source>
</evidence>
<evidence type="ECO:0000256" key="4">
    <source>
        <dbReference type="PIRSR" id="PIRSR605511-2"/>
    </source>
</evidence>
<evidence type="ECO:0000256" key="3">
    <source>
        <dbReference type="PIRSR" id="PIRSR605511-1"/>
    </source>
</evidence>
<feature type="binding site" evidence="4">
    <location>
        <position position="150"/>
    </location>
    <ligand>
        <name>a divalent metal cation</name>
        <dbReference type="ChEBI" id="CHEBI:60240"/>
    </ligand>
</feature>
<dbReference type="Gene3D" id="2.120.10.30">
    <property type="entry name" value="TolB, C-terminal domain"/>
    <property type="match status" value="1"/>
</dbReference>
<dbReference type="PANTHER" id="PTHR47572:SF4">
    <property type="entry name" value="LACTONASE DRP35"/>
    <property type="match status" value="1"/>
</dbReference>
<dbReference type="InterPro" id="IPR005511">
    <property type="entry name" value="SMP-30"/>
</dbReference>
<reference evidence="6 7" key="1">
    <citation type="submission" date="2020-08" db="EMBL/GenBank/DDBJ databases">
        <title>Sequencing the genomes of 1000 actinobacteria strains.</title>
        <authorList>
            <person name="Klenk H.-P."/>
        </authorList>
    </citation>
    <scope>NUCLEOTIDE SEQUENCE [LARGE SCALE GENOMIC DNA]</scope>
    <source>
        <strain evidence="6 7">DSM 102030</strain>
    </source>
</reference>
<proteinExistence type="inferred from homology"/>
<keyword evidence="4" id="KW-0862">Zinc</keyword>
<dbReference type="PRINTS" id="PR01790">
    <property type="entry name" value="SMP30FAMILY"/>
</dbReference>
<dbReference type="GO" id="GO:0016787">
    <property type="term" value="F:hydrolase activity"/>
    <property type="evidence" value="ECO:0007669"/>
    <property type="project" value="UniProtKB-KW"/>
</dbReference>
<dbReference type="PANTHER" id="PTHR47572">
    <property type="entry name" value="LIPOPROTEIN-RELATED"/>
    <property type="match status" value="1"/>
</dbReference>
<comment type="caution">
    <text evidence="6">The sequence shown here is derived from an EMBL/GenBank/DDBJ whole genome shotgun (WGS) entry which is preliminary data.</text>
</comment>
<name>A0A7W7W2I4_9ACTN</name>
<dbReference type="RefSeq" id="WP_184577703.1">
    <property type="nucleotide sequence ID" value="NZ_JACHJT010000001.1"/>
</dbReference>
<dbReference type="EMBL" id="JACHJT010000001">
    <property type="protein sequence ID" value="MBB4931483.1"/>
    <property type="molecule type" value="Genomic_DNA"/>
</dbReference>
<dbReference type="AlphaFoldDB" id="A0A7W7W2I4"/>
<feature type="domain" description="SMP-30/Gluconolactonase/LRE-like region" evidence="5">
    <location>
        <begin position="17"/>
        <end position="260"/>
    </location>
</feature>
<dbReference type="InterPro" id="IPR013658">
    <property type="entry name" value="SGL"/>
</dbReference>
<feature type="binding site" evidence="4">
    <location>
        <position position="17"/>
    </location>
    <ligand>
        <name>a divalent metal cation</name>
        <dbReference type="ChEBI" id="CHEBI:60240"/>
    </ligand>
</feature>
<accession>A0A7W7W2I4</accession>
<organism evidence="6 7">
    <name type="scientific">Lipingzhangella halophila</name>
    <dbReference type="NCBI Taxonomy" id="1783352"/>
    <lineage>
        <taxon>Bacteria</taxon>
        <taxon>Bacillati</taxon>
        <taxon>Actinomycetota</taxon>
        <taxon>Actinomycetes</taxon>
        <taxon>Streptosporangiales</taxon>
        <taxon>Nocardiopsidaceae</taxon>
        <taxon>Lipingzhangella</taxon>
    </lineage>
</organism>
<gene>
    <name evidence="6" type="ORF">F4561_002303</name>
</gene>
<keyword evidence="4" id="KW-0479">Metal-binding</keyword>
<feature type="active site" description="Proton donor/acceptor" evidence="3">
    <location>
        <position position="200"/>
    </location>
</feature>
<comment type="similarity">
    <text evidence="1">Belongs to the SMP-30/CGR1 family.</text>
</comment>
<sequence>MSTRTAAVVTEGFQYLEGARWHRGELWCSDIPQGRVYRIRPETGAVAVAAAVDAKPSGLGFRADGTPLVVTQADGALRSITPDGGTEIVASLRDVAVAANDMWVDPQGRAYITQIGYDLFNGAEAEMSRMIVVSPEGEVSTAGGGLVCPNGVGLSPDGTVLYVAESFSLRITAFDVAADGELKGQRVFRQFDNPEAEVVDGLCVDSEGGIWVTFPLSSEVRRLAPDGTVTDRIATAEPGHFVVSCALGGPDLRTLYLCTADTDLERMANNFEGTARVESAMVSVPGLANES</sequence>
<dbReference type="Proteomes" id="UP000523007">
    <property type="component" value="Unassembled WGS sequence"/>
</dbReference>
<feature type="binding site" evidence="4">
    <location>
        <position position="118"/>
    </location>
    <ligand>
        <name>substrate</name>
    </ligand>
</feature>
<dbReference type="InterPro" id="IPR051262">
    <property type="entry name" value="SMP-30/CGR1_Lactonase"/>
</dbReference>